<dbReference type="InterPro" id="IPR004722">
    <property type="entry name" value="DHOase"/>
</dbReference>
<dbReference type="InterPro" id="IPR032466">
    <property type="entry name" value="Metal_Hydrolase"/>
</dbReference>
<keyword evidence="4" id="KW-0378">Hydrolase</keyword>
<dbReference type="Proteomes" id="UP000662783">
    <property type="component" value="Chromosome"/>
</dbReference>
<dbReference type="GO" id="GO:0004038">
    <property type="term" value="F:allantoinase activity"/>
    <property type="evidence" value="ECO:0007669"/>
    <property type="project" value="TreeGrafter"/>
</dbReference>
<dbReference type="PANTHER" id="PTHR43668">
    <property type="entry name" value="ALLANTOINASE"/>
    <property type="match status" value="1"/>
</dbReference>
<dbReference type="GO" id="GO:0004151">
    <property type="term" value="F:dihydroorotase activity"/>
    <property type="evidence" value="ECO:0007669"/>
    <property type="project" value="UniProtKB-EC"/>
</dbReference>
<name>A0A974ZZD0_9BACT</name>
<dbReference type="KEGG" id="fuv:JR347_09760"/>
<organism evidence="4 5">
    <name type="scientific">Fulvivirga lutea</name>
    <dbReference type="NCBI Taxonomy" id="2810512"/>
    <lineage>
        <taxon>Bacteria</taxon>
        <taxon>Pseudomonadati</taxon>
        <taxon>Bacteroidota</taxon>
        <taxon>Cytophagia</taxon>
        <taxon>Cytophagales</taxon>
        <taxon>Fulvivirgaceae</taxon>
        <taxon>Fulvivirga</taxon>
    </lineage>
</organism>
<dbReference type="InterPro" id="IPR024403">
    <property type="entry name" value="DHOase_cat"/>
</dbReference>
<dbReference type="InterPro" id="IPR006680">
    <property type="entry name" value="Amidohydro-rel"/>
</dbReference>
<dbReference type="InterPro" id="IPR050138">
    <property type="entry name" value="DHOase/Allantoinase_Hydrolase"/>
</dbReference>
<sequence>MAKVLIKSVTISNKGSAHHGKVVDVLVSGGEIKKIGKVTEEVKTTINGKGMILSSGWVDMRAWLADPGLEHKEDLESSRLAAADGGFTHVTALPNNQPVTQTKNDVAYIKGGNAGSLVQLHPIAAVTLGAKGEDLTEMIDLHTAGAIAFSDGLKPIWHSDILLKSLQYLQKFDGLLIDRPEDIHLNMFGVMNEGVESTMLGMKGMPNLSEDLIIQRNLSILAYSGGRLHLTCLSTEKSVALIKEARKKGLNVTCDIASYQPLLDDSALEGFDTSFKVNPPLRIQADNKALIKGLQDGTIDVIVSNHIPHDEECKKLEFDLADFGITSLQTVASNLSALSEKVDMHLLIEKVTTNPRNLLGLDAATIEEGAEADLTLFDPNAKWKLNSSSNKSKSVNSPYFNQELKGKAIAVFNNGQASVSSI</sequence>
<dbReference type="SUPFAM" id="SSF51556">
    <property type="entry name" value="Metallo-dependent hydrolases"/>
    <property type="match status" value="1"/>
</dbReference>
<dbReference type="Gene3D" id="3.20.20.140">
    <property type="entry name" value="Metal-dependent hydrolases"/>
    <property type="match status" value="1"/>
</dbReference>
<dbReference type="PANTHER" id="PTHR43668:SF2">
    <property type="entry name" value="ALLANTOINASE"/>
    <property type="match status" value="1"/>
</dbReference>
<accession>A0A974ZZD0</accession>
<evidence type="ECO:0000313" key="5">
    <source>
        <dbReference type="Proteomes" id="UP000662783"/>
    </source>
</evidence>
<dbReference type="NCBIfam" id="TIGR00857">
    <property type="entry name" value="pyrC_multi"/>
    <property type="match status" value="1"/>
</dbReference>
<gene>
    <name evidence="4" type="primary">pyrC</name>
    <name evidence="4" type="ORF">JR347_09760</name>
</gene>
<reference evidence="4" key="1">
    <citation type="submission" date="2021-02" db="EMBL/GenBank/DDBJ databases">
        <title>Fulvivirga sp. S481 isolated from sea water.</title>
        <authorList>
            <person name="Bae S.S."/>
            <person name="Baek K."/>
        </authorList>
    </citation>
    <scope>NUCLEOTIDE SEQUENCE</scope>
    <source>
        <strain evidence="4">S481</strain>
    </source>
</reference>
<keyword evidence="1" id="KW-0665">Pyrimidine biosynthesis</keyword>
<dbReference type="GO" id="GO:0046872">
    <property type="term" value="F:metal ion binding"/>
    <property type="evidence" value="ECO:0007669"/>
    <property type="project" value="InterPro"/>
</dbReference>
<evidence type="ECO:0000259" key="3">
    <source>
        <dbReference type="Pfam" id="PF12890"/>
    </source>
</evidence>
<dbReference type="CDD" id="cd01317">
    <property type="entry name" value="DHOase_IIa"/>
    <property type="match status" value="1"/>
</dbReference>
<dbReference type="GO" id="GO:0006145">
    <property type="term" value="P:purine nucleobase catabolic process"/>
    <property type="evidence" value="ECO:0007669"/>
    <property type="project" value="TreeGrafter"/>
</dbReference>
<dbReference type="SUPFAM" id="SSF51338">
    <property type="entry name" value="Composite domain of metallo-dependent hydrolases"/>
    <property type="match status" value="1"/>
</dbReference>
<dbReference type="EC" id="3.5.2.3" evidence="4"/>
<evidence type="ECO:0000256" key="1">
    <source>
        <dbReference type="ARBA" id="ARBA00022975"/>
    </source>
</evidence>
<dbReference type="Gene3D" id="2.30.40.10">
    <property type="entry name" value="Urease, subunit C, domain 1"/>
    <property type="match status" value="1"/>
</dbReference>
<feature type="domain" description="Dihydroorotase catalytic" evidence="3">
    <location>
        <begin position="52"/>
        <end position="236"/>
    </location>
</feature>
<evidence type="ECO:0000313" key="4">
    <source>
        <dbReference type="EMBL" id="QSE95905.1"/>
    </source>
</evidence>
<dbReference type="GO" id="GO:0006221">
    <property type="term" value="P:pyrimidine nucleotide biosynthetic process"/>
    <property type="evidence" value="ECO:0007669"/>
    <property type="project" value="UniProtKB-KW"/>
</dbReference>
<evidence type="ECO:0000259" key="2">
    <source>
        <dbReference type="Pfam" id="PF01979"/>
    </source>
</evidence>
<dbReference type="RefSeq" id="WP_205720418.1">
    <property type="nucleotide sequence ID" value="NZ_CP070608.1"/>
</dbReference>
<dbReference type="GO" id="GO:0005737">
    <property type="term" value="C:cytoplasm"/>
    <property type="evidence" value="ECO:0007669"/>
    <property type="project" value="TreeGrafter"/>
</dbReference>
<dbReference type="AlphaFoldDB" id="A0A974ZZD0"/>
<feature type="domain" description="Amidohydrolase-related" evidence="2">
    <location>
        <begin position="237"/>
        <end position="416"/>
    </location>
</feature>
<protein>
    <submittedName>
        <fullName evidence="4">Dihydroorotase</fullName>
        <ecNumber evidence="4">3.5.2.3</ecNumber>
    </submittedName>
</protein>
<dbReference type="Pfam" id="PF01979">
    <property type="entry name" value="Amidohydro_1"/>
    <property type="match status" value="1"/>
</dbReference>
<proteinExistence type="predicted"/>
<dbReference type="EMBL" id="CP070608">
    <property type="protein sequence ID" value="QSE95905.1"/>
    <property type="molecule type" value="Genomic_DNA"/>
</dbReference>
<dbReference type="Pfam" id="PF12890">
    <property type="entry name" value="DHOase"/>
    <property type="match status" value="1"/>
</dbReference>
<dbReference type="InterPro" id="IPR011059">
    <property type="entry name" value="Metal-dep_hydrolase_composite"/>
</dbReference>
<keyword evidence="5" id="KW-1185">Reference proteome</keyword>